<dbReference type="Pfam" id="PF02302">
    <property type="entry name" value="PTS_IIB"/>
    <property type="match status" value="1"/>
</dbReference>
<dbReference type="KEGG" id="ehn:H9Q80_10220"/>
<dbReference type="InterPro" id="IPR003501">
    <property type="entry name" value="PTS_EIIB_2/3"/>
</dbReference>
<keyword evidence="2" id="KW-0597">Phosphoprotein</keyword>
<evidence type="ECO:0000256" key="1">
    <source>
        <dbReference type="ARBA" id="ARBA00022448"/>
    </source>
</evidence>
<dbReference type="InterPro" id="IPR051819">
    <property type="entry name" value="PTS_sugar-specific_EIIB"/>
</dbReference>
<dbReference type="GO" id="GO:0009401">
    <property type="term" value="P:phosphoenolpyruvate-dependent sugar phosphotransferase system"/>
    <property type="evidence" value="ECO:0007669"/>
    <property type="project" value="UniProtKB-KW"/>
</dbReference>
<dbReference type="Proteomes" id="UP000515856">
    <property type="component" value="Chromosome"/>
</dbReference>
<feature type="domain" description="PTS EIIB type-3" evidence="8">
    <location>
        <begin position="1"/>
        <end position="100"/>
    </location>
</feature>
<evidence type="ECO:0000313" key="10">
    <source>
        <dbReference type="Proteomes" id="UP000515856"/>
    </source>
</evidence>
<evidence type="ECO:0000259" key="8">
    <source>
        <dbReference type="PROSITE" id="PS51100"/>
    </source>
</evidence>
<evidence type="ECO:0000256" key="4">
    <source>
        <dbReference type="ARBA" id="ARBA00022679"/>
    </source>
</evidence>
<reference evidence="9 10" key="1">
    <citation type="submission" date="2020-08" db="EMBL/GenBank/DDBJ databases">
        <authorList>
            <person name="Liu C."/>
            <person name="Sun Q."/>
        </authorList>
    </citation>
    <scope>NUCLEOTIDE SEQUENCE [LARGE SCALE GENOMIC DNA]</scope>
    <source>
        <strain evidence="9 10">NSJ-61</strain>
    </source>
</reference>
<dbReference type="GO" id="GO:0016301">
    <property type="term" value="F:kinase activity"/>
    <property type="evidence" value="ECO:0007669"/>
    <property type="project" value="UniProtKB-KW"/>
</dbReference>
<dbReference type="EMBL" id="CP060636">
    <property type="protein sequence ID" value="QNM10669.1"/>
    <property type="molecule type" value="Genomic_DNA"/>
</dbReference>
<evidence type="ECO:0000256" key="5">
    <source>
        <dbReference type="ARBA" id="ARBA00022683"/>
    </source>
</evidence>
<organism evidence="9 10">
    <name type="scientific">[Eubacterium] hominis</name>
    <dbReference type="NCBI Taxonomy" id="2764325"/>
    <lineage>
        <taxon>Bacteria</taxon>
        <taxon>Bacillati</taxon>
        <taxon>Bacillota</taxon>
        <taxon>Erysipelotrichia</taxon>
        <taxon>Erysipelotrichales</taxon>
        <taxon>Erysipelotrichaceae</taxon>
        <taxon>Amedibacillus</taxon>
    </lineage>
</organism>
<accession>A0A7G9GIN7</accession>
<dbReference type="SUPFAM" id="SSF52794">
    <property type="entry name" value="PTS system IIB component-like"/>
    <property type="match status" value="1"/>
</dbReference>
<evidence type="ECO:0000256" key="7">
    <source>
        <dbReference type="PROSITE-ProRule" id="PRU00423"/>
    </source>
</evidence>
<dbReference type="InterPro" id="IPR013012">
    <property type="entry name" value="PTS_EIIB_3"/>
</dbReference>
<dbReference type="RefSeq" id="WP_158552307.1">
    <property type="nucleotide sequence ID" value="NZ_CP060636.1"/>
</dbReference>
<protein>
    <submittedName>
        <fullName evidence="9">PTS sugar transporter subunit IIB</fullName>
    </submittedName>
</protein>
<dbReference type="AlphaFoldDB" id="A0A7G9GIN7"/>
<dbReference type="PROSITE" id="PS51100">
    <property type="entry name" value="PTS_EIIB_TYPE_3"/>
    <property type="match status" value="1"/>
</dbReference>
<dbReference type="InterPro" id="IPR036095">
    <property type="entry name" value="PTS_EIIB-like_sf"/>
</dbReference>
<evidence type="ECO:0000313" key="9">
    <source>
        <dbReference type="EMBL" id="QNM10669.1"/>
    </source>
</evidence>
<dbReference type="PANTHER" id="PTHR34581">
    <property type="entry name" value="PTS SYSTEM N,N'-DIACETYLCHITOBIOSE-SPECIFIC EIIB COMPONENT"/>
    <property type="match status" value="1"/>
</dbReference>
<evidence type="ECO:0000256" key="2">
    <source>
        <dbReference type="ARBA" id="ARBA00022553"/>
    </source>
</evidence>
<keyword evidence="3 9" id="KW-0762">Sugar transport</keyword>
<dbReference type="GO" id="GO:0008982">
    <property type="term" value="F:protein-N(PI)-phosphohistidine-sugar phosphotransferase activity"/>
    <property type="evidence" value="ECO:0007669"/>
    <property type="project" value="InterPro"/>
</dbReference>
<keyword evidence="4" id="KW-0808">Transferase</keyword>
<keyword evidence="5" id="KW-0598">Phosphotransferase system</keyword>
<feature type="modified residue" description="Phosphocysteine; by EIIA" evidence="7">
    <location>
        <position position="7"/>
    </location>
</feature>
<dbReference type="PANTHER" id="PTHR34581:SF2">
    <property type="entry name" value="PTS SYSTEM N,N'-DIACETYLCHITOBIOSE-SPECIFIC EIIB COMPONENT"/>
    <property type="match status" value="1"/>
</dbReference>
<proteinExistence type="predicted"/>
<name>A0A7G9GIN7_9FIRM</name>
<sequence length="101" mass="11364">MNVLLVCSGGVSASIFMKKLKQMAEEKKIKFQLKACSLSSVTNTDILLLSPQVAYAKRQLQVYVEDEAHLIQINNFDYASLNTNNVLNEIMNIYTKDMGCK</sequence>
<evidence type="ECO:0000256" key="6">
    <source>
        <dbReference type="ARBA" id="ARBA00022777"/>
    </source>
</evidence>
<gene>
    <name evidence="9" type="ORF">H9Q80_10220</name>
</gene>
<dbReference type="Gene3D" id="3.40.50.2300">
    <property type="match status" value="1"/>
</dbReference>
<evidence type="ECO:0000256" key="3">
    <source>
        <dbReference type="ARBA" id="ARBA00022597"/>
    </source>
</evidence>
<keyword evidence="10" id="KW-1185">Reference proteome</keyword>
<keyword evidence="1" id="KW-0813">Transport</keyword>
<keyword evidence="6" id="KW-0418">Kinase</keyword>